<dbReference type="Pfam" id="PF13920">
    <property type="entry name" value="zf-C3HC4_3"/>
    <property type="match status" value="1"/>
</dbReference>
<dbReference type="SMART" id="SM00184">
    <property type="entry name" value="RING"/>
    <property type="match status" value="1"/>
</dbReference>
<feature type="region of interest" description="Disordered" evidence="12">
    <location>
        <begin position="108"/>
        <end position="474"/>
    </location>
</feature>
<evidence type="ECO:0000256" key="9">
    <source>
        <dbReference type="ARBA" id="ARBA00023242"/>
    </source>
</evidence>
<dbReference type="PROSITE" id="PS50089">
    <property type="entry name" value="ZF_RING_2"/>
    <property type="match status" value="1"/>
</dbReference>
<dbReference type="Pfam" id="PF00013">
    <property type="entry name" value="KH_1"/>
    <property type="match status" value="2"/>
</dbReference>
<evidence type="ECO:0000256" key="12">
    <source>
        <dbReference type="SAM" id="MobiDB-lite"/>
    </source>
</evidence>
<accession>A0A6J0V1D0</accession>
<feature type="compositionally biased region" description="Basic residues" evidence="12">
    <location>
        <begin position="120"/>
        <end position="141"/>
    </location>
</feature>
<protein>
    <submittedName>
        <fullName evidence="15">RNA-binding E3 ubiquitin-protein ligase MEX3C</fullName>
    </submittedName>
</protein>
<keyword evidence="8 10" id="KW-0694">RNA-binding</keyword>
<dbReference type="SMART" id="SM00322">
    <property type="entry name" value="KH"/>
    <property type="match status" value="2"/>
</dbReference>
<dbReference type="SUPFAM" id="SSF57850">
    <property type="entry name" value="RING/U-box"/>
    <property type="match status" value="1"/>
</dbReference>
<comment type="subcellular location">
    <subcellularLocation>
        <location evidence="2">Cytoplasm</location>
    </subcellularLocation>
    <subcellularLocation>
        <location evidence="1">Nucleus</location>
    </subcellularLocation>
</comment>
<evidence type="ECO:0000259" key="13">
    <source>
        <dbReference type="PROSITE" id="PS50089"/>
    </source>
</evidence>
<dbReference type="GO" id="GO:0008270">
    <property type="term" value="F:zinc ion binding"/>
    <property type="evidence" value="ECO:0007669"/>
    <property type="project" value="UniProtKB-KW"/>
</dbReference>
<evidence type="ECO:0000256" key="3">
    <source>
        <dbReference type="ARBA" id="ARBA00022490"/>
    </source>
</evidence>
<dbReference type="InParanoid" id="A0A6J0V1D0"/>
<proteinExistence type="predicted"/>
<sequence length="975" mass="102433">MHHHGYLVPSTLYPAYADETPTQQSRDPPGLFSLRAAKIGLKRGGRACGCRLRETQRRRKEWRCRRQPRHSPLLLLLPLPTLRALYRPPSSALFPLPGVAAVLAAEPASFPSSSSSSSSCRRRRALPKRRPLLLPHGRHPIARLGAGLELPGPPLPPPPPPPPPPPAAAAAAAGGAGGGKQPWNKRSPEPSRGRGGGSSSSRTPPIPPPLPTPTAQALPEEEEEEGTAAPAAAEGKPAATCRQGPSSRNASPPPSSSSSSSSSPASSLSPPPPLPPPPPGLAELPSPAMPSGSASPSPQEEPPELVVLLPSRPPPGLLLHYHHHNQHHHPSPPPLSSSSSSSLADTVLLRERLAGLGLRERRSELAPASRELHEAAEEEEEDGDDDEGEAPGGGRSSDLELDLEEPPGEDGGGGGGEEEEEEEEEELLEPGGRGGGPASLLLLPSPASPPLLPPGLGSVLLPPPPPHSAGPAFEAPEAAVGLGGALYGPGDEVHPGVMAAMLSQAYGPPGSGSGGGVAAAAPTSGMPPGPVLNGEQAALLRRKSVNTTECVPVPSSEHVAEIVGRQGCKIKALRAKTNTYIKTPVRGEEPIFVVTGRKEDVAMAKREILSAAEHFSMIRASRNKNGPALGGLPCNPNLPGQTTVQVRVPYRVVGLVVGPKGATIKRIQQQTHTYIVTPSRDKEPVFEVTGMPENVDRAREEIEMHIAMRTGNYIELNEENDFHYNGTDVSFEGGNLGSAWLTSNPVPPPSRTRMISNYRNDSSSSLGSGSTDSYFGSNRLADFSPTSPFSTGNFWFGETLPSVGAEDLAVDSPAYDSLPTPSQTIWTPFEPVNPLSTFSSEPASNTKAPRRGSQPSTPRLSPTFPETLEHPLARRVRSDPPSTVGQVGLPVYIPAFSNGTNSYSSSNGGSTSSSPPELRRKHDCVICFENEVIAALVPCGHNLFCMECANKICEKEAPSCPVCQTAVTQAIQIHS</sequence>
<feature type="region of interest" description="Disordered" evidence="12">
    <location>
        <begin position="742"/>
        <end position="771"/>
    </location>
</feature>
<keyword evidence="3" id="KW-0963">Cytoplasm</keyword>
<evidence type="ECO:0000256" key="11">
    <source>
        <dbReference type="PROSITE-ProRule" id="PRU00175"/>
    </source>
</evidence>
<dbReference type="GeneID" id="110088638"/>
<dbReference type="CDD" id="cd22424">
    <property type="entry name" value="KH-I_MEX3_rpt2"/>
    <property type="match status" value="1"/>
</dbReference>
<evidence type="ECO:0000313" key="15">
    <source>
        <dbReference type="RefSeq" id="XP_020666712.2"/>
    </source>
</evidence>
<feature type="compositionally biased region" description="Acidic residues" evidence="12">
    <location>
        <begin position="399"/>
        <end position="408"/>
    </location>
</feature>
<evidence type="ECO:0000256" key="10">
    <source>
        <dbReference type="PROSITE-ProRule" id="PRU00117"/>
    </source>
</evidence>
<dbReference type="Gene3D" id="3.30.40.10">
    <property type="entry name" value="Zinc/RING finger domain, C3HC4 (zinc finger)"/>
    <property type="match status" value="1"/>
</dbReference>
<keyword evidence="4" id="KW-0479">Metal-binding</keyword>
<dbReference type="GO" id="GO:0005737">
    <property type="term" value="C:cytoplasm"/>
    <property type="evidence" value="ECO:0007669"/>
    <property type="project" value="UniProtKB-SubCell"/>
</dbReference>
<keyword evidence="9" id="KW-0539">Nucleus</keyword>
<gene>
    <name evidence="15" type="primary">MEX3C</name>
</gene>
<dbReference type="GO" id="GO:0005634">
    <property type="term" value="C:nucleus"/>
    <property type="evidence" value="ECO:0007669"/>
    <property type="project" value="UniProtKB-SubCell"/>
</dbReference>
<feature type="compositionally biased region" description="Acidic residues" evidence="12">
    <location>
        <begin position="416"/>
        <end position="428"/>
    </location>
</feature>
<feature type="compositionally biased region" description="Low complexity" evidence="12">
    <location>
        <begin position="756"/>
        <end position="771"/>
    </location>
</feature>
<evidence type="ECO:0000256" key="1">
    <source>
        <dbReference type="ARBA" id="ARBA00004123"/>
    </source>
</evidence>
<dbReference type="CDD" id="cd22423">
    <property type="entry name" value="KH-I_MEX3_rpt1"/>
    <property type="match status" value="1"/>
</dbReference>
<dbReference type="InterPro" id="IPR047228">
    <property type="entry name" value="KH-I_MEX3_rpt1"/>
</dbReference>
<dbReference type="InterPro" id="IPR004087">
    <property type="entry name" value="KH_dom"/>
</dbReference>
<feature type="domain" description="RING-type" evidence="13">
    <location>
        <begin position="924"/>
        <end position="964"/>
    </location>
</feature>
<feature type="compositionally biased region" description="Low complexity" evidence="12">
    <location>
        <begin position="281"/>
        <end position="310"/>
    </location>
</feature>
<dbReference type="SUPFAM" id="SSF54791">
    <property type="entry name" value="Eukaryotic type KH-domain (KH-domain type I)"/>
    <property type="match status" value="2"/>
</dbReference>
<feature type="compositionally biased region" description="Pro residues" evidence="12">
    <location>
        <begin position="269"/>
        <end position="280"/>
    </location>
</feature>
<feature type="compositionally biased region" description="Acidic residues" evidence="12">
    <location>
        <begin position="376"/>
        <end position="389"/>
    </location>
</feature>
<dbReference type="CDD" id="cd16722">
    <property type="entry name" value="RING-HC_MEX3C"/>
    <property type="match status" value="1"/>
</dbReference>
<dbReference type="InterPro" id="IPR013083">
    <property type="entry name" value="Znf_RING/FYVE/PHD"/>
</dbReference>
<dbReference type="KEGG" id="pvt:110088638"/>
<evidence type="ECO:0000256" key="7">
    <source>
        <dbReference type="ARBA" id="ARBA00022833"/>
    </source>
</evidence>
<feature type="region of interest" description="Disordered" evidence="12">
    <location>
        <begin position="829"/>
        <end position="870"/>
    </location>
</feature>
<organism evidence="14 15">
    <name type="scientific">Pogona vitticeps</name>
    <name type="common">central bearded dragon</name>
    <dbReference type="NCBI Taxonomy" id="103695"/>
    <lineage>
        <taxon>Eukaryota</taxon>
        <taxon>Metazoa</taxon>
        <taxon>Chordata</taxon>
        <taxon>Craniata</taxon>
        <taxon>Vertebrata</taxon>
        <taxon>Euteleostomi</taxon>
        <taxon>Lepidosauria</taxon>
        <taxon>Squamata</taxon>
        <taxon>Bifurcata</taxon>
        <taxon>Unidentata</taxon>
        <taxon>Episquamata</taxon>
        <taxon>Toxicofera</taxon>
        <taxon>Iguania</taxon>
        <taxon>Acrodonta</taxon>
        <taxon>Agamidae</taxon>
        <taxon>Amphibolurinae</taxon>
        <taxon>Pogona</taxon>
    </lineage>
</organism>
<evidence type="ECO:0000256" key="8">
    <source>
        <dbReference type="ARBA" id="ARBA00022884"/>
    </source>
</evidence>
<reference evidence="14" key="1">
    <citation type="submission" date="2025-05" db="UniProtKB">
        <authorList>
            <consortium name="RefSeq"/>
        </authorList>
    </citation>
    <scope>NUCLEOTIDE SEQUENCE [LARGE SCALE GENOMIC DNA]</scope>
</reference>
<dbReference type="InterPro" id="IPR001841">
    <property type="entry name" value="Znf_RING"/>
</dbReference>
<dbReference type="Gene3D" id="3.30.1370.10">
    <property type="entry name" value="K Homology domain, type 1"/>
    <property type="match status" value="2"/>
</dbReference>
<dbReference type="InterPro" id="IPR036612">
    <property type="entry name" value="KH_dom_type_1_sf"/>
</dbReference>
<dbReference type="OrthoDB" id="427410at2759"/>
<feature type="compositionally biased region" description="Basic residues" evidence="12">
    <location>
        <begin position="320"/>
        <end position="330"/>
    </location>
</feature>
<dbReference type="PANTHER" id="PTHR23285">
    <property type="entry name" value="RING FINGER AND KH DOMAIN CONTAINING PROTEIN 1"/>
    <property type="match status" value="1"/>
</dbReference>
<dbReference type="PANTHER" id="PTHR23285:SF8">
    <property type="entry name" value="RNA-BINDING E3 UBIQUITIN-PROTEIN LIGASE MEX3C"/>
    <property type="match status" value="1"/>
</dbReference>
<evidence type="ECO:0000313" key="14">
    <source>
        <dbReference type="Proteomes" id="UP001652642"/>
    </source>
</evidence>
<feature type="compositionally biased region" description="Basic and acidic residues" evidence="12">
    <location>
        <begin position="348"/>
        <end position="375"/>
    </location>
</feature>
<keyword evidence="14" id="KW-1185">Reference proteome</keyword>
<dbReference type="CTD" id="51320"/>
<dbReference type="InterPro" id="IPR047226">
    <property type="entry name" value="KH-I_MEX3_rpt2"/>
</dbReference>
<dbReference type="AlphaFoldDB" id="A0A6J0V1D0"/>
<name>A0A6J0V1D0_9SAUR</name>
<feature type="compositionally biased region" description="Polar residues" evidence="12">
    <location>
        <begin position="834"/>
        <end position="860"/>
    </location>
</feature>
<reference evidence="15" key="2">
    <citation type="submission" date="2025-08" db="UniProtKB">
        <authorList>
            <consortium name="RefSeq"/>
        </authorList>
    </citation>
    <scope>IDENTIFICATION</scope>
</reference>
<dbReference type="InterPro" id="IPR004088">
    <property type="entry name" value="KH_dom_type_1"/>
</dbReference>
<evidence type="ECO:0000256" key="6">
    <source>
        <dbReference type="ARBA" id="ARBA00022771"/>
    </source>
</evidence>
<evidence type="ECO:0000256" key="4">
    <source>
        <dbReference type="ARBA" id="ARBA00022723"/>
    </source>
</evidence>
<keyword evidence="5" id="KW-0677">Repeat</keyword>
<dbReference type="InterPro" id="IPR047227">
    <property type="entry name" value="MEX3"/>
</dbReference>
<evidence type="ECO:0000256" key="2">
    <source>
        <dbReference type="ARBA" id="ARBA00004496"/>
    </source>
</evidence>
<dbReference type="RefSeq" id="XP_020666712.2">
    <property type="nucleotide sequence ID" value="XM_020811053.2"/>
</dbReference>
<keyword evidence="7" id="KW-0862">Zinc</keyword>
<feature type="compositionally biased region" description="Pro residues" evidence="12">
    <location>
        <begin position="151"/>
        <end position="167"/>
    </location>
</feature>
<dbReference type="Proteomes" id="UP001652642">
    <property type="component" value="Chromosome 2"/>
</dbReference>
<dbReference type="GO" id="GO:0003723">
    <property type="term" value="F:RNA binding"/>
    <property type="evidence" value="ECO:0007669"/>
    <property type="project" value="UniProtKB-UniRule"/>
</dbReference>
<dbReference type="PROSITE" id="PS50084">
    <property type="entry name" value="KH_TYPE_1"/>
    <property type="match status" value="2"/>
</dbReference>
<keyword evidence="6 11" id="KW-0863">Zinc-finger</keyword>
<evidence type="ECO:0000256" key="5">
    <source>
        <dbReference type="ARBA" id="ARBA00022737"/>
    </source>
</evidence>
<feature type="compositionally biased region" description="Low complexity" evidence="12">
    <location>
        <begin position="227"/>
        <end position="268"/>
    </location>
</feature>